<dbReference type="OrthoDB" id="9795573at2"/>
<evidence type="ECO:0000313" key="2">
    <source>
        <dbReference type="Proteomes" id="UP000265916"/>
    </source>
</evidence>
<dbReference type="EMBL" id="NRJG01000070">
    <property type="protein sequence ID" value="RIY37948.1"/>
    <property type="molecule type" value="Genomic_DNA"/>
</dbReference>
<keyword evidence="2" id="KW-1185">Reference proteome</keyword>
<organism evidence="1 2">
    <name type="scientific">Psittacicella hinzii</name>
    <dbReference type="NCBI Taxonomy" id="2028575"/>
    <lineage>
        <taxon>Bacteria</taxon>
        <taxon>Pseudomonadati</taxon>
        <taxon>Pseudomonadota</taxon>
        <taxon>Gammaproteobacteria</taxon>
        <taxon>Pasteurellales</taxon>
        <taxon>Psittacicellaceae</taxon>
        <taxon>Psittacicella</taxon>
    </lineage>
</organism>
<gene>
    <name evidence="1" type="ORF">CKF58_04370</name>
</gene>
<dbReference type="RefSeq" id="WP_119531357.1">
    <property type="nucleotide sequence ID" value="NZ_JBHSSP010000001.1"/>
</dbReference>
<reference evidence="1 2" key="1">
    <citation type="submission" date="2017-08" db="EMBL/GenBank/DDBJ databases">
        <title>Reclassification of Bisgaard taxon 37 and 44.</title>
        <authorList>
            <person name="Christensen H."/>
        </authorList>
    </citation>
    <scope>NUCLEOTIDE SEQUENCE [LARGE SCALE GENOMIC DNA]</scope>
    <source>
        <strain evidence="1 2">111</strain>
    </source>
</reference>
<dbReference type="Proteomes" id="UP000265916">
    <property type="component" value="Unassembled WGS sequence"/>
</dbReference>
<accession>A0A3A1YL22</accession>
<proteinExistence type="predicted"/>
<dbReference type="AlphaFoldDB" id="A0A3A1YL22"/>
<comment type="caution">
    <text evidence="1">The sequence shown here is derived from an EMBL/GenBank/DDBJ whole genome shotgun (WGS) entry which is preliminary data.</text>
</comment>
<sequence>MYGKLNKTVINQAIAKIKVNKKTVTLSDGARLQLRLSSKYLGKGSRSIVLGSKENQSRITIGEYHHFMEGFISIEKAREMALALRKSYKDGIPASIVNVSKSNSLTMQSLITLYLDFKKPLLAFHSLT</sequence>
<dbReference type="InterPro" id="IPR038488">
    <property type="entry name" value="Integrase_DNA-bd_sf"/>
</dbReference>
<protein>
    <submittedName>
        <fullName evidence="1">Uncharacterized protein</fullName>
    </submittedName>
</protein>
<evidence type="ECO:0000313" key="1">
    <source>
        <dbReference type="EMBL" id="RIY37948.1"/>
    </source>
</evidence>
<dbReference type="Gene3D" id="3.30.160.390">
    <property type="entry name" value="Integrase, DNA-binding domain"/>
    <property type="match status" value="1"/>
</dbReference>
<name>A0A3A1YL22_9GAMM</name>